<reference evidence="1" key="1">
    <citation type="journal article" date="2023" name="Insect Mol. Biol.">
        <title>Genome sequencing provides insights into the evolution of gene families encoding plant cell wall-degrading enzymes in longhorned beetles.</title>
        <authorList>
            <person name="Shin N.R."/>
            <person name="Okamura Y."/>
            <person name="Kirsch R."/>
            <person name="Pauchet Y."/>
        </authorList>
    </citation>
    <scope>NUCLEOTIDE SEQUENCE</scope>
    <source>
        <strain evidence="1">MMC_N1</strain>
    </source>
</reference>
<accession>A0ABQ9J6B2</accession>
<comment type="caution">
    <text evidence="1">The sequence shown here is derived from an EMBL/GenBank/DDBJ whole genome shotgun (WGS) entry which is preliminary data.</text>
</comment>
<evidence type="ECO:0000313" key="1">
    <source>
        <dbReference type="EMBL" id="KAJ8973268.1"/>
    </source>
</evidence>
<organism evidence="1 2">
    <name type="scientific">Molorchus minor</name>
    <dbReference type="NCBI Taxonomy" id="1323400"/>
    <lineage>
        <taxon>Eukaryota</taxon>
        <taxon>Metazoa</taxon>
        <taxon>Ecdysozoa</taxon>
        <taxon>Arthropoda</taxon>
        <taxon>Hexapoda</taxon>
        <taxon>Insecta</taxon>
        <taxon>Pterygota</taxon>
        <taxon>Neoptera</taxon>
        <taxon>Endopterygota</taxon>
        <taxon>Coleoptera</taxon>
        <taxon>Polyphaga</taxon>
        <taxon>Cucujiformia</taxon>
        <taxon>Chrysomeloidea</taxon>
        <taxon>Cerambycidae</taxon>
        <taxon>Lamiinae</taxon>
        <taxon>Monochamini</taxon>
        <taxon>Molorchus</taxon>
    </lineage>
</organism>
<keyword evidence="2" id="KW-1185">Reference proteome</keyword>
<evidence type="ECO:0008006" key="3">
    <source>
        <dbReference type="Google" id="ProtNLM"/>
    </source>
</evidence>
<dbReference type="EMBL" id="JAPWTJ010001207">
    <property type="protein sequence ID" value="KAJ8973268.1"/>
    <property type="molecule type" value="Genomic_DNA"/>
</dbReference>
<sequence>MSRVLTPSFVVDLDRSENSNFNNVPIKKCAFILIINIRLQVNFVAVNKALFLLLIYNLNFYSLNVNEAENLGHIKNRPRSGRLVVPEDVELNLLLELQENPHLSSRAIAANNGISQKICLEH</sequence>
<dbReference type="Proteomes" id="UP001162164">
    <property type="component" value="Unassembled WGS sequence"/>
</dbReference>
<gene>
    <name evidence="1" type="ORF">NQ317_017723</name>
</gene>
<evidence type="ECO:0000313" key="2">
    <source>
        <dbReference type="Proteomes" id="UP001162164"/>
    </source>
</evidence>
<protein>
    <recommendedName>
        <fullName evidence="3">HTH psq-type domain-containing protein</fullName>
    </recommendedName>
</protein>
<name>A0ABQ9J6B2_9CUCU</name>
<proteinExistence type="predicted"/>